<dbReference type="PANTHER" id="PTHR39193">
    <property type="entry name" value="5-DEOXY-GLUCURONATE ISOMERASE"/>
    <property type="match status" value="1"/>
</dbReference>
<dbReference type="Pfam" id="PF04962">
    <property type="entry name" value="KduI"/>
    <property type="match status" value="1"/>
</dbReference>
<dbReference type="GO" id="GO:0008880">
    <property type="term" value="F:glucuronate isomerase activity"/>
    <property type="evidence" value="ECO:0007669"/>
    <property type="project" value="InterPro"/>
</dbReference>
<evidence type="ECO:0000256" key="1">
    <source>
        <dbReference type="ARBA" id="ARBA00023235"/>
    </source>
</evidence>
<dbReference type="Gene3D" id="2.60.120.10">
    <property type="entry name" value="Jelly Rolls"/>
    <property type="match status" value="2"/>
</dbReference>
<accession>A0A6J7ECW4</accession>
<protein>
    <submittedName>
        <fullName evidence="2">Unannotated protein</fullName>
    </submittedName>
</protein>
<proteinExistence type="predicted"/>
<dbReference type="PIRSF" id="PIRSF036628">
    <property type="entry name" value="IolB"/>
    <property type="match status" value="1"/>
</dbReference>
<dbReference type="NCBIfam" id="TIGR04378">
    <property type="entry name" value="myo_inos_iolB"/>
    <property type="match status" value="1"/>
</dbReference>
<dbReference type="EMBL" id="CAFBLW010000058">
    <property type="protein sequence ID" value="CAB4878369.1"/>
    <property type="molecule type" value="Genomic_DNA"/>
</dbReference>
<name>A0A6J7ECW4_9ZZZZ</name>
<dbReference type="AlphaFoldDB" id="A0A6J7ECW4"/>
<dbReference type="PANTHER" id="PTHR39193:SF1">
    <property type="entry name" value="5-DEOXY-GLUCURONATE ISOMERASE"/>
    <property type="match status" value="1"/>
</dbReference>
<dbReference type="InterPro" id="IPR014710">
    <property type="entry name" value="RmlC-like_jellyroll"/>
</dbReference>
<dbReference type="InterPro" id="IPR024203">
    <property type="entry name" value="Deoxy-glucuronate_isom_IolB"/>
</dbReference>
<reference evidence="2" key="1">
    <citation type="submission" date="2020-05" db="EMBL/GenBank/DDBJ databases">
        <authorList>
            <person name="Chiriac C."/>
            <person name="Salcher M."/>
            <person name="Ghai R."/>
            <person name="Kavagutti S V."/>
        </authorList>
    </citation>
    <scope>NUCLEOTIDE SEQUENCE</scope>
</reference>
<dbReference type="InterPro" id="IPR011051">
    <property type="entry name" value="RmlC_Cupin_sf"/>
</dbReference>
<keyword evidence="1" id="KW-0413">Isomerase</keyword>
<dbReference type="SUPFAM" id="SSF51182">
    <property type="entry name" value="RmlC-like cupins"/>
    <property type="match status" value="1"/>
</dbReference>
<dbReference type="InterPro" id="IPR021120">
    <property type="entry name" value="KduI/IolB_isomerase"/>
</dbReference>
<dbReference type="GO" id="GO:0019310">
    <property type="term" value="P:inositol catabolic process"/>
    <property type="evidence" value="ECO:0007669"/>
    <property type="project" value="InterPro"/>
</dbReference>
<evidence type="ECO:0000313" key="2">
    <source>
        <dbReference type="EMBL" id="CAB4878369.1"/>
    </source>
</evidence>
<sequence length="291" mass="31987">MTSKWHYKSGELKRDGWQLISDQMSHTGLRVGVVTPSAPLSIAADNRERAIFVLAGSDITVTYGDQSVLLRGRSSVFEGTTDHLYVPINTPITISGDAQVAVGEAPAKNAKNASLMKREDVPVFIRGAGRETRQVHNFGMPDTLDADRLVVVEVIVPAGNWSGAPAHKHDVYVPGKESNLEEIYYFESAVARGEKPAGEVDPVGYFRGYASDSREYDVTTEVRSGDVVLVPHGWHGPVAAGPGYDLYFFNIMAGPDPVREWNVTDDPHHAWIRESWKTQSPDPRLPYSGNK</sequence>
<gene>
    <name evidence="2" type="ORF">UFOPK3461_00742</name>
</gene>
<organism evidence="2">
    <name type="scientific">freshwater metagenome</name>
    <dbReference type="NCBI Taxonomy" id="449393"/>
    <lineage>
        <taxon>unclassified sequences</taxon>
        <taxon>metagenomes</taxon>
        <taxon>ecological metagenomes</taxon>
    </lineage>
</organism>